<dbReference type="InterPro" id="IPR021131">
    <property type="entry name" value="Ribosomal_uL15/eL18"/>
</dbReference>
<evidence type="ECO:0000256" key="4">
    <source>
        <dbReference type="HAMAP-Rule" id="MF_01341"/>
    </source>
</evidence>
<dbReference type="InterPro" id="IPR036227">
    <property type="entry name" value="Ribosomal_uL15/eL18_sf"/>
</dbReference>
<evidence type="ECO:0000313" key="7">
    <source>
        <dbReference type="EMBL" id="MBF2735582.1"/>
    </source>
</evidence>
<keyword evidence="2 4" id="KW-0689">Ribosomal protein</keyword>
<comment type="function">
    <text evidence="4">Binds to the 23S rRNA.</text>
</comment>
<dbReference type="GO" id="GO:0003735">
    <property type="term" value="F:structural constituent of ribosome"/>
    <property type="evidence" value="ECO:0007669"/>
    <property type="project" value="InterPro"/>
</dbReference>
<dbReference type="PANTHER" id="PTHR12934:SF11">
    <property type="entry name" value="LARGE RIBOSOMAL SUBUNIT PROTEIN UL15M"/>
    <property type="match status" value="1"/>
</dbReference>
<gene>
    <name evidence="4 7" type="primary">rplO</name>
    <name evidence="7" type="ORF">ISN26_05845</name>
</gene>
<keyword evidence="4" id="KW-0699">rRNA-binding</keyword>
<name>A0A930UFR0_9GAMM</name>
<reference evidence="7" key="1">
    <citation type="submission" date="2020-10" db="EMBL/GenBank/DDBJ databases">
        <title>An improved Amphimedon queenslandica hologenome assembly reveals how three proteobacterial symbionts can extend the metabolic phenotypic of their marine sponge host.</title>
        <authorList>
            <person name="Degnan B."/>
            <person name="Degnan S."/>
            <person name="Xiang X."/>
        </authorList>
    </citation>
    <scope>NUCLEOTIDE SEQUENCE</scope>
    <source>
        <strain evidence="7">AqS2</strain>
    </source>
</reference>
<dbReference type="InterPro" id="IPR005749">
    <property type="entry name" value="Ribosomal_uL15_bac-type"/>
</dbReference>
<feature type="region of interest" description="Disordered" evidence="5">
    <location>
        <begin position="1"/>
        <end position="73"/>
    </location>
</feature>
<dbReference type="Proteomes" id="UP000604381">
    <property type="component" value="Unassembled WGS sequence"/>
</dbReference>
<feature type="compositionally biased region" description="Gly residues" evidence="5">
    <location>
        <begin position="30"/>
        <end position="40"/>
    </location>
</feature>
<dbReference type="EMBL" id="JADHEI010000044">
    <property type="protein sequence ID" value="MBF2735582.1"/>
    <property type="molecule type" value="Genomic_DNA"/>
</dbReference>
<protein>
    <recommendedName>
        <fullName evidence="4">Large ribosomal subunit protein uL15</fullName>
    </recommendedName>
</protein>
<dbReference type="GO" id="GO:0006412">
    <property type="term" value="P:translation"/>
    <property type="evidence" value="ECO:0007669"/>
    <property type="project" value="UniProtKB-UniRule"/>
</dbReference>
<sequence>MADENSQEQAALNRLAPAPGAKHPRKRLGRGIGSGTGKTCGRGHKGQKSRAGKKIKFGFEGGQMPVHRRIPKRGFSSRRAADWLRLPTGALAGLEPGEVTLAALRAAGLAGPRHRLVKFYSSGAVAAGYRLVGLAATKGARAAIEAAGGAVEAAAPAQQPKESSS</sequence>
<dbReference type="SUPFAM" id="SSF52080">
    <property type="entry name" value="Ribosomal proteins L15p and L18e"/>
    <property type="match status" value="1"/>
</dbReference>
<organism evidence="7 8">
    <name type="scientific">Candidatus Amphirhobacter heronislandensis</name>
    <dbReference type="NCBI Taxonomy" id="1732024"/>
    <lineage>
        <taxon>Bacteria</taxon>
        <taxon>Pseudomonadati</taxon>
        <taxon>Pseudomonadota</taxon>
        <taxon>Gammaproteobacteria</taxon>
        <taxon>Candidatus Tethybacterales</taxon>
        <taxon>Candidatus Tethybacteraceae</taxon>
        <taxon>Candidatus Amphirhobacter</taxon>
    </lineage>
</organism>
<dbReference type="NCBIfam" id="TIGR01071">
    <property type="entry name" value="rplO_bact"/>
    <property type="match status" value="1"/>
</dbReference>
<evidence type="ECO:0000256" key="2">
    <source>
        <dbReference type="ARBA" id="ARBA00022980"/>
    </source>
</evidence>
<evidence type="ECO:0000256" key="3">
    <source>
        <dbReference type="ARBA" id="ARBA00023274"/>
    </source>
</evidence>
<proteinExistence type="inferred from homology"/>
<evidence type="ECO:0000256" key="1">
    <source>
        <dbReference type="ARBA" id="ARBA00007320"/>
    </source>
</evidence>
<dbReference type="AlphaFoldDB" id="A0A930UFR0"/>
<feature type="domain" description="Large ribosomal subunit protein uL15/eL18" evidence="6">
    <location>
        <begin position="95"/>
        <end position="152"/>
    </location>
</feature>
<dbReference type="Pfam" id="PF00828">
    <property type="entry name" value="Ribosomal_L27A"/>
    <property type="match status" value="1"/>
</dbReference>
<evidence type="ECO:0000256" key="5">
    <source>
        <dbReference type="SAM" id="MobiDB-lite"/>
    </source>
</evidence>
<dbReference type="Gene3D" id="3.100.10.10">
    <property type="match status" value="1"/>
</dbReference>
<dbReference type="PANTHER" id="PTHR12934">
    <property type="entry name" value="50S RIBOSOMAL PROTEIN L15"/>
    <property type="match status" value="1"/>
</dbReference>
<evidence type="ECO:0000313" key="8">
    <source>
        <dbReference type="Proteomes" id="UP000604381"/>
    </source>
</evidence>
<dbReference type="HAMAP" id="MF_01341">
    <property type="entry name" value="Ribosomal_uL15"/>
    <property type="match status" value="1"/>
</dbReference>
<evidence type="ECO:0000259" key="6">
    <source>
        <dbReference type="Pfam" id="PF00828"/>
    </source>
</evidence>
<dbReference type="GO" id="GO:0022625">
    <property type="term" value="C:cytosolic large ribosomal subunit"/>
    <property type="evidence" value="ECO:0007669"/>
    <property type="project" value="TreeGrafter"/>
</dbReference>
<keyword evidence="8" id="KW-1185">Reference proteome</keyword>
<feature type="compositionally biased region" description="Basic residues" evidence="5">
    <location>
        <begin position="41"/>
        <end position="56"/>
    </location>
</feature>
<comment type="caution">
    <text evidence="7">The sequence shown here is derived from an EMBL/GenBank/DDBJ whole genome shotgun (WGS) entry which is preliminary data.</text>
</comment>
<keyword evidence="4" id="KW-0694">RNA-binding</keyword>
<keyword evidence="3 4" id="KW-0687">Ribonucleoprotein</keyword>
<accession>A0A930UFR0</accession>
<comment type="similarity">
    <text evidence="1 4">Belongs to the universal ribosomal protein uL15 family.</text>
</comment>
<dbReference type="InterPro" id="IPR030878">
    <property type="entry name" value="Ribosomal_uL15"/>
</dbReference>
<comment type="subunit">
    <text evidence="4">Part of the 50S ribosomal subunit.</text>
</comment>
<dbReference type="GO" id="GO:0019843">
    <property type="term" value="F:rRNA binding"/>
    <property type="evidence" value="ECO:0007669"/>
    <property type="project" value="UniProtKB-UniRule"/>
</dbReference>